<dbReference type="SUPFAM" id="SSF57196">
    <property type="entry name" value="EGF/Laminin"/>
    <property type="match status" value="1"/>
</dbReference>
<keyword evidence="1" id="KW-0245">EGF-like domain</keyword>
<evidence type="ECO:0000256" key="3">
    <source>
        <dbReference type="SAM" id="MobiDB-lite"/>
    </source>
</evidence>
<gene>
    <name evidence="7" type="primary">si:ch73-105b23.6</name>
</gene>
<keyword evidence="2" id="KW-1015">Disulfide bond</keyword>
<dbReference type="SMART" id="SM00179">
    <property type="entry name" value="EGF_CA"/>
    <property type="match status" value="1"/>
</dbReference>
<reference evidence="7" key="1">
    <citation type="submission" date="2025-08" db="UniProtKB">
        <authorList>
            <consortium name="RefSeq"/>
        </authorList>
    </citation>
    <scope>IDENTIFICATION</scope>
    <source>
        <tissue evidence="7">Brain</tissue>
    </source>
</reference>
<proteinExistence type="predicted"/>
<evidence type="ECO:0000256" key="4">
    <source>
        <dbReference type="SAM" id="Phobius"/>
    </source>
</evidence>
<protein>
    <submittedName>
        <fullName evidence="7">Uncharacterized protein si:ch73-105b23.6</fullName>
    </submittedName>
</protein>
<name>A0AAJ7Q942_LATCA</name>
<evidence type="ECO:0000313" key="6">
    <source>
        <dbReference type="Proteomes" id="UP000694890"/>
    </source>
</evidence>
<keyword evidence="4" id="KW-0472">Membrane</keyword>
<keyword evidence="4" id="KW-1133">Transmembrane helix</keyword>
<sequence>MMGFQNKFYNASKKNQGQGSKPGLDEYRINVSSDTPHWYIRDYMARVSKHYDIAAIEVDDLDECKAKEVVCAQPALCANTYGGYRCVCNGTDMDETQSCVLERGKVNDMELDLVLGLVLGIGIPLLLLLLLAALACFCCCKKTVTGDLPHLLPDYIQEQYNPPPFNYSDPALHYMTHCSPRIIDNITPRRQHLR</sequence>
<feature type="compositionally biased region" description="Polar residues" evidence="3">
    <location>
        <begin position="7"/>
        <end position="19"/>
    </location>
</feature>
<dbReference type="GeneID" id="108895689"/>
<dbReference type="InterPro" id="IPR018097">
    <property type="entry name" value="EGF_Ca-bd_CS"/>
</dbReference>
<dbReference type="InterPro" id="IPR001881">
    <property type="entry name" value="EGF-like_Ca-bd_dom"/>
</dbReference>
<feature type="domain" description="EGF-like calcium-binding" evidence="5">
    <location>
        <begin position="60"/>
        <end position="100"/>
    </location>
</feature>
<dbReference type="PROSITE" id="PS01187">
    <property type="entry name" value="EGF_CA"/>
    <property type="match status" value="1"/>
</dbReference>
<evidence type="ECO:0000313" key="7">
    <source>
        <dbReference type="RefSeq" id="XP_018550110.2"/>
    </source>
</evidence>
<dbReference type="KEGG" id="lcf:108895689"/>
<dbReference type="GO" id="GO:0032502">
    <property type="term" value="P:developmental process"/>
    <property type="evidence" value="ECO:0007669"/>
    <property type="project" value="UniProtKB-ARBA"/>
</dbReference>
<evidence type="ECO:0000256" key="1">
    <source>
        <dbReference type="ARBA" id="ARBA00022536"/>
    </source>
</evidence>
<accession>A0AAJ7Q942</accession>
<dbReference type="AlphaFoldDB" id="A0AAJ7Q942"/>
<dbReference type="InterPro" id="IPR049883">
    <property type="entry name" value="NOTCH1_EGF-like"/>
</dbReference>
<dbReference type="Gene3D" id="2.10.25.10">
    <property type="entry name" value="Laminin"/>
    <property type="match status" value="1"/>
</dbReference>
<dbReference type="GO" id="GO:0005509">
    <property type="term" value="F:calcium ion binding"/>
    <property type="evidence" value="ECO:0007669"/>
    <property type="project" value="InterPro"/>
</dbReference>
<keyword evidence="4" id="KW-0812">Transmembrane</keyword>
<evidence type="ECO:0000256" key="2">
    <source>
        <dbReference type="ARBA" id="ARBA00023157"/>
    </source>
</evidence>
<feature type="region of interest" description="Disordered" evidence="3">
    <location>
        <begin position="1"/>
        <end position="26"/>
    </location>
</feature>
<dbReference type="Proteomes" id="UP000694890">
    <property type="component" value="Linkage group LG16_LG22"/>
</dbReference>
<dbReference type="Pfam" id="PF07645">
    <property type="entry name" value="EGF_CA"/>
    <property type="match status" value="1"/>
</dbReference>
<feature type="transmembrane region" description="Helical" evidence="4">
    <location>
        <begin position="113"/>
        <end position="135"/>
    </location>
</feature>
<organism evidence="6 7">
    <name type="scientific">Lates calcarifer</name>
    <name type="common">Barramundi</name>
    <name type="synonym">Holocentrus calcarifer</name>
    <dbReference type="NCBI Taxonomy" id="8187"/>
    <lineage>
        <taxon>Eukaryota</taxon>
        <taxon>Metazoa</taxon>
        <taxon>Chordata</taxon>
        <taxon>Craniata</taxon>
        <taxon>Vertebrata</taxon>
        <taxon>Euteleostomi</taxon>
        <taxon>Actinopterygii</taxon>
        <taxon>Neopterygii</taxon>
        <taxon>Teleostei</taxon>
        <taxon>Neoteleostei</taxon>
        <taxon>Acanthomorphata</taxon>
        <taxon>Carangaria</taxon>
        <taxon>Carangaria incertae sedis</taxon>
        <taxon>Centropomidae</taxon>
        <taxon>Lates</taxon>
    </lineage>
</organism>
<evidence type="ECO:0000259" key="5">
    <source>
        <dbReference type="SMART" id="SM00179"/>
    </source>
</evidence>
<dbReference type="RefSeq" id="XP_018550110.2">
    <property type="nucleotide sequence ID" value="XM_018694594.2"/>
</dbReference>